<dbReference type="Proteomes" id="UP000603940">
    <property type="component" value="Unassembled WGS sequence"/>
</dbReference>
<dbReference type="PROSITE" id="PS50113">
    <property type="entry name" value="PAC"/>
    <property type="match status" value="1"/>
</dbReference>
<feature type="non-terminal residue" evidence="5">
    <location>
        <position position="292"/>
    </location>
</feature>
<dbReference type="SUPFAM" id="SSF52172">
    <property type="entry name" value="CheY-like"/>
    <property type="match status" value="1"/>
</dbReference>
<dbReference type="InterPro" id="IPR035965">
    <property type="entry name" value="PAS-like_dom_sf"/>
</dbReference>
<organism evidence="5 6">
    <name type="scientific">Pseudoroseomonas ludipueritiae</name>
    <dbReference type="NCBI Taxonomy" id="198093"/>
    <lineage>
        <taxon>Bacteria</taxon>
        <taxon>Pseudomonadati</taxon>
        <taxon>Pseudomonadota</taxon>
        <taxon>Alphaproteobacteria</taxon>
        <taxon>Acetobacterales</taxon>
        <taxon>Acetobacteraceae</taxon>
        <taxon>Pseudoroseomonas</taxon>
    </lineage>
</organism>
<dbReference type="SMART" id="SM00448">
    <property type="entry name" value="REC"/>
    <property type="match status" value="1"/>
</dbReference>
<dbReference type="NCBIfam" id="TIGR00229">
    <property type="entry name" value="sensory_box"/>
    <property type="match status" value="1"/>
</dbReference>
<evidence type="ECO:0000313" key="5">
    <source>
        <dbReference type="EMBL" id="MBC9179892.1"/>
    </source>
</evidence>
<keyword evidence="6" id="KW-1185">Reference proteome</keyword>
<keyword evidence="1" id="KW-0597">Phosphoprotein</keyword>
<reference evidence="5 6" key="1">
    <citation type="journal article" date="2009" name="Int. J. Syst. Evol. Microbiol.">
        <title>Transfer of Teichococcus ludipueritiae and Muricoccus roseus to the genus Roseomonas, as Roseomonas ludipueritiae comb. nov. and Roseomonas rosea comb. nov., respectively, and emended description of the genus Roseomonas.</title>
        <authorList>
            <person name="Sanchez-Porro C."/>
            <person name="Gallego V."/>
            <person name="Busse H.J."/>
            <person name="Kampfer P."/>
            <person name="Ventosa A."/>
        </authorList>
    </citation>
    <scope>NUCLEOTIDE SEQUENCE [LARGE SCALE GENOMIC DNA]</scope>
    <source>
        <strain evidence="5 6">DSM 14915</strain>
    </source>
</reference>
<dbReference type="Gene3D" id="3.30.450.20">
    <property type="entry name" value="PAS domain"/>
    <property type="match status" value="1"/>
</dbReference>
<dbReference type="InterPro" id="IPR052155">
    <property type="entry name" value="Biofilm_reg_signaling"/>
</dbReference>
<dbReference type="InterPro" id="IPR000700">
    <property type="entry name" value="PAS-assoc_C"/>
</dbReference>
<gene>
    <name evidence="5" type="ORF">IBL25_23390</name>
</gene>
<dbReference type="InterPro" id="IPR013767">
    <property type="entry name" value="PAS_fold"/>
</dbReference>
<evidence type="ECO:0000256" key="1">
    <source>
        <dbReference type="PROSITE-ProRule" id="PRU00169"/>
    </source>
</evidence>
<feature type="domain" description="PAC" evidence="4">
    <location>
        <begin position="210"/>
        <end position="262"/>
    </location>
</feature>
<dbReference type="PANTHER" id="PTHR44757">
    <property type="entry name" value="DIGUANYLATE CYCLASE DGCP"/>
    <property type="match status" value="1"/>
</dbReference>
<dbReference type="Pfam" id="PF00072">
    <property type="entry name" value="Response_reg"/>
    <property type="match status" value="1"/>
</dbReference>
<dbReference type="PROSITE" id="PS50110">
    <property type="entry name" value="RESPONSE_REGULATORY"/>
    <property type="match status" value="1"/>
</dbReference>
<dbReference type="PANTHER" id="PTHR44757:SF4">
    <property type="entry name" value="DIGUANYLATE CYCLASE DGCE-RELATED"/>
    <property type="match status" value="1"/>
</dbReference>
<feature type="modified residue" description="4-aspartylphosphate" evidence="1">
    <location>
        <position position="55"/>
    </location>
</feature>
<dbReference type="EMBL" id="JACTUZ010000196">
    <property type="protein sequence ID" value="MBC9179892.1"/>
    <property type="molecule type" value="Genomic_DNA"/>
</dbReference>
<evidence type="ECO:0000259" key="4">
    <source>
        <dbReference type="PROSITE" id="PS50113"/>
    </source>
</evidence>
<evidence type="ECO:0000259" key="2">
    <source>
        <dbReference type="PROSITE" id="PS50110"/>
    </source>
</evidence>
<dbReference type="PROSITE" id="PS50112">
    <property type="entry name" value="PAS"/>
    <property type="match status" value="1"/>
</dbReference>
<accession>A0ABR7REG7</accession>
<dbReference type="Gene3D" id="3.40.50.2300">
    <property type="match status" value="1"/>
</dbReference>
<dbReference type="InterPro" id="IPR011006">
    <property type="entry name" value="CheY-like_superfamily"/>
</dbReference>
<feature type="domain" description="Response regulatory" evidence="2">
    <location>
        <begin position="5"/>
        <end position="120"/>
    </location>
</feature>
<protein>
    <submittedName>
        <fullName evidence="5">Response regulator</fullName>
    </submittedName>
</protein>
<dbReference type="RefSeq" id="WP_187780885.1">
    <property type="nucleotide sequence ID" value="NZ_JACTUZ010000196.1"/>
</dbReference>
<proteinExistence type="predicted"/>
<evidence type="ECO:0000259" key="3">
    <source>
        <dbReference type="PROSITE" id="PS50112"/>
    </source>
</evidence>
<dbReference type="Pfam" id="PF00989">
    <property type="entry name" value="PAS"/>
    <property type="match status" value="1"/>
</dbReference>
<dbReference type="CDD" id="cd17534">
    <property type="entry name" value="REC_DC-like"/>
    <property type="match status" value="1"/>
</dbReference>
<comment type="caution">
    <text evidence="5">The sequence shown here is derived from an EMBL/GenBank/DDBJ whole genome shotgun (WGS) entry which is preliminary data.</text>
</comment>
<dbReference type="InterPro" id="IPR001789">
    <property type="entry name" value="Sig_transdc_resp-reg_receiver"/>
</dbReference>
<dbReference type="SUPFAM" id="SSF55785">
    <property type="entry name" value="PYP-like sensor domain (PAS domain)"/>
    <property type="match status" value="1"/>
</dbReference>
<evidence type="ECO:0000313" key="6">
    <source>
        <dbReference type="Proteomes" id="UP000603940"/>
    </source>
</evidence>
<dbReference type="Gene3D" id="1.10.287.130">
    <property type="match status" value="1"/>
</dbReference>
<name>A0ABR7REG7_9PROT</name>
<sequence>MTPARILIVEDDRVVARDLAQQLATMGHSVVGMISRGEEAVLHVVELRAELVLMDIRLEGETDGITAAQEIHDRCQIPVIFLTAYADAATVSRASRAEPFGYLLKPFEELQLSTVIELALHKHRAERQLRASEQRYATTLSSIGDGIISTDAQGRIIFMNPAAEALAGWPRPEALGRSIAGVFRLAHHITGEAVEDPVLLALRSGQAAGLPAGTLLLTRHGRHVPVDGSGAPVLGEDGQVIGAVLVFSDMTRWREAEEALHRARTELAHAARMAVLGELTASIAHEVNQPLM</sequence>
<dbReference type="SMART" id="SM00091">
    <property type="entry name" value="PAS"/>
    <property type="match status" value="1"/>
</dbReference>
<dbReference type="CDD" id="cd00130">
    <property type="entry name" value="PAS"/>
    <property type="match status" value="1"/>
</dbReference>
<feature type="domain" description="PAS" evidence="3">
    <location>
        <begin position="132"/>
        <end position="205"/>
    </location>
</feature>
<dbReference type="InterPro" id="IPR000014">
    <property type="entry name" value="PAS"/>
</dbReference>